<protein>
    <submittedName>
        <fullName evidence="1">Uncharacterized protein</fullName>
    </submittedName>
</protein>
<dbReference type="EMBL" id="CAJOBE010057882">
    <property type="protein sequence ID" value="CAF4377467.1"/>
    <property type="molecule type" value="Genomic_DNA"/>
</dbReference>
<proteinExistence type="predicted"/>
<organism evidence="1 2">
    <name type="scientific">Rotaria sordida</name>
    <dbReference type="NCBI Taxonomy" id="392033"/>
    <lineage>
        <taxon>Eukaryota</taxon>
        <taxon>Metazoa</taxon>
        <taxon>Spiralia</taxon>
        <taxon>Gnathifera</taxon>
        <taxon>Rotifera</taxon>
        <taxon>Eurotatoria</taxon>
        <taxon>Bdelloidea</taxon>
        <taxon>Philodinida</taxon>
        <taxon>Philodinidae</taxon>
        <taxon>Rotaria</taxon>
    </lineage>
</organism>
<accession>A0A820MTM3</accession>
<evidence type="ECO:0000313" key="2">
    <source>
        <dbReference type="Proteomes" id="UP000663874"/>
    </source>
</evidence>
<reference evidence="1" key="1">
    <citation type="submission" date="2021-02" db="EMBL/GenBank/DDBJ databases">
        <authorList>
            <person name="Nowell W R."/>
        </authorList>
    </citation>
    <scope>NUCLEOTIDE SEQUENCE</scope>
</reference>
<name>A0A820MTM3_9BILA</name>
<evidence type="ECO:0000313" key="1">
    <source>
        <dbReference type="EMBL" id="CAF4377467.1"/>
    </source>
</evidence>
<dbReference type="Proteomes" id="UP000663874">
    <property type="component" value="Unassembled WGS sequence"/>
</dbReference>
<dbReference type="AlphaFoldDB" id="A0A820MTM3"/>
<sequence length="36" mass="4306">MVWAMENPKLPLDRARRVLLGTRLEHLEHAPERIWA</sequence>
<comment type="caution">
    <text evidence="1">The sequence shown here is derived from an EMBL/GenBank/DDBJ whole genome shotgun (WGS) entry which is preliminary data.</text>
</comment>
<feature type="non-terminal residue" evidence="1">
    <location>
        <position position="36"/>
    </location>
</feature>
<gene>
    <name evidence="1" type="ORF">FNK824_LOCUS43196</name>
</gene>